<sequence length="99" mass="10884">MTLENGKVSLYAANKLWVDARINVEGKLLIQGQDLNNGEYEYMLSVPEAEIPKVVAALDGAPGDDVLELLAARGTEIVQFGEMRWLKSLGIEPGFSSYR</sequence>
<evidence type="ECO:0000313" key="1">
    <source>
        <dbReference type="EMBL" id="MBO0652889.1"/>
    </source>
</evidence>
<dbReference type="Proteomes" id="UP000664781">
    <property type="component" value="Unassembled WGS sequence"/>
</dbReference>
<name>A0A939JQT4_9ACTN</name>
<dbReference type="RefSeq" id="WP_207246949.1">
    <property type="nucleotide sequence ID" value="NZ_JAFMOF010000001.1"/>
</dbReference>
<dbReference type="EMBL" id="JAFMOF010000001">
    <property type="protein sequence ID" value="MBO0652889.1"/>
    <property type="molecule type" value="Genomic_DNA"/>
</dbReference>
<organism evidence="1 2">
    <name type="scientific">Streptomyces triculaminicus</name>
    <dbReference type="NCBI Taxonomy" id="2816232"/>
    <lineage>
        <taxon>Bacteria</taxon>
        <taxon>Bacillati</taxon>
        <taxon>Actinomycetota</taxon>
        <taxon>Actinomycetes</taxon>
        <taxon>Kitasatosporales</taxon>
        <taxon>Streptomycetaceae</taxon>
        <taxon>Streptomyces</taxon>
    </lineage>
</organism>
<keyword evidence="2" id="KW-1185">Reference proteome</keyword>
<dbReference type="AlphaFoldDB" id="A0A939JQT4"/>
<proteinExistence type="predicted"/>
<comment type="caution">
    <text evidence="1">The sequence shown here is derived from an EMBL/GenBank/DDBJ whole genome shotgun (WGS) entry which is preliminary data.</text>
</comment>
<evidence type="ECO:0000313" key="2">
    <source>
        <dbReference type="Proteomes" id="UP000664781"/>
    </source>
</evidence>
<reference evidence="1" key="1">
    <citation type="submission" date="2021-03" db="EMBL/GenBank/DDBJ databases">
        <title>Streptomyces strains.</title>
        <authorList>
            <person name="Lund M.B."/>
            <person name="Toerring T."/>
        </authorList>
    </citation>
    <scope>NUCLEOTIDE SEQUENCE</scope>
    <source>
        <strain evidence="1">JCM 4242</strain>
    </source>
</reference>
<gene>
    <name evidence="1" type="ORF">J1792_08830</name>
</gene>
<accession>A0A939JQT4</accession>
<protein>
    <submittedName>
        <fullName evidence="1">Uncharacterized protein</fullName>
    </submittedName>
</protein>